<gene>
    <name evidence="2" type="ORF">PBLR_15637</name>
</gene>
<keyword evidence="1" id="KW-0812">Transmembrane</keyword>
<name>A0A383RJJ6_PAEAL</name>
<feature type="transmembrane region" description="Helical" evidence="1">
    <location>
        <begin position="206"/>
        <end position="229"/>
    </location>
</feature>
<evidence type="ECO:0000313" key="2">
    <source>
        <dbReference type="EMBL" id="SYX87207.1"/>
    </source>
</evidence>
<sequence length="248" mass="27956">MNNVHKQLFMLQLKMGLLSLPEAERNEILAEYDAHFEFSKQQGRTEEEIARELGDPEELAAELLLGERGDKEVEREPVTEPFISSHQGQDSQVPPLFEDPSFLKNAEQPLESNPYYGEPNRYSQEYGGIPNTVYPPYQQSEGRRPRSAIAYAGTIFISIMVVPVMFGLWATWFGFGVAAIALLATPLLYVLKFALGGAFYGTEMSIVAIAFGIGIFLIQAIVAVGRAYMKWNRTYFHWVAYEGRSEAR</sequence>
<organism evidence="2 3">
    <name type="scientific">Paenibacillus alvei</name>
    <name type="common">Bacillus alvei</name>
    <dbReference type="NCBI Taxonomy" id="44250"/>
    <lineage>
        <taxon>Bacteria</taxon>
        <taxon>Bacillati</taxon>
        <taxon>Bacillota</taxon>
        <taxon>Bacilli</taxon>
        <taxon>Bacillales</taxon>
        <taxon>Paenibacillaceae</taxon>
        <taxon>Paenibacillus</taxon>
    </lineage>
</organism>
<keyword evidence="1" id="KW-0472">Membrane</keyword>
<evidence type="ECO:0000313" key="3">
    <source>
        <dbReference type="Proteomes" id="UP000304148"/>
    </source>
</evidence>
<feature type="transmembrane region" description="Helical" evidence="1">
    <location>
        <begin position="172"/>
        <end position="194"/>
    </location>
</feature>
<feature type="transmembrane region" description="Helical" evidence="1">
    <location>
        <begin position="148"/>
        <end position="166"/>
    </location>
</feature>
<dbReference type="EMBL" id="LS992241">
    <property type="protein sequence ID" value="SYX87207.1"/>
    <property type="molecule type" value="Genomic_DNA"/>
</dbReference>
<dbReference type="Pfam" id="PF22564">
    <property type="entry name" value="HAAS"/>
    <property type="match status" value="1"/>
</dbReference>
<evidence type="ECO:0000256" key="1">
    <source>
        <dbReference type="SAM" id="Phobius"/>
    </source>
</evidence>
<proteinExistence type="predicted"/>
<dbReference type="RefSeq" id="WP_232055747.1">
    <property type="nucleotide sequence ID" value="NZ_LS992241.1"/>
</dbReference>
<reference evidence="3" key="1">
    <citation type="submission" date="2018-08" db="EMBL/GenBank/DDBJ databases">
        <authorList>
            <person name="Chevrot R."/>
        </authorList>
    </citation>
    <scope>NUCLEOTIDE SEQUENCE [LARGE SCALE GENOMIC DNA]</scope>
</reference>
<dbReference type="Proteomes" id="UP000304148">
    <property type="component" value="Chromosome"/>
</dbReference>
<keyword evidence="1" id="KW-1133">Transmembrane helix</keyword>
<accession>A0A383RJJ6</accession>
<dbReference type="AlphaFoldDB" id="A0A383RJJ6"/>
<protein>
    <submittedName>
        <fullName evidence="2">Putative membrane protein</fullName>
    </submittedName>
</protein>